<keyword evidence="2" id="KW-1185">Reference proteome</keyword>
<evidence type="ECO:0000313" key="1">
    <source>
        <dbReference type="EMBL" id="KKZ74347.1"/>
    </source>
</evidence>
<reference evidence="1 2" key="1">
    <citation type="submission" date="2015-05" db="EMBL/GenBank/DDBJ databases">
        <title>Draft Genome assembly of Streptomyces showdoensis.</title>
        <authorList>
            <person name="Thapa K.K."/>
            <person name="Metsa-Ketela M."/>
        </authorList>
    </citation>
    <scope>NUCLEOTIDE SEQUENCE [LARGE SCALE GENOMIC DNA]</scope>
    <source>
        <strain evidence="1 2">ATCC 15227</strain>
    </source>
</reference>
<dbReference type="OrthoDB" id="4260678at2"/>
<evidence type="ECO:0000313" key="2">
    <source>
        <dbReference type="Proteomes" id="UP000265325"/>
    </source>
</evidence>
<dbReference type="RefSeq" id="WP_046906879.1">
    <property type="nucleotide sequence ID" value="NZ_BAAAXG010000026.1"/>
</dbReference>
<comment type="caution">
    <text evidence="1">The sequence shown here is derived from an EMBL/GenBank/DDBJ whole genome shotgun (WGS) entry which is preliminary data.</text>
</comment>
<dbReference type="AlphaFoldDB" id="A0A2P2GS79"/>
<sequence>MNISTSCPVSLAPAHPGWVVRNTDSDGGSLDYPIVAWAVVATGAEDGTTDTDVQPVFIADGHPWTVIDWYAANGDEHHLAVAES</sequence>
<dbReference type="Proteomes" id="UP000265325">
    <property type="component" value="Unassembled WGS sequence"/>
</dbReference>
<dbReference type="EMBL" id="LAQS01000009">
    <property type="protein sequence ID" value="KKZ74347.1"/>
    <property type="molecule type" value="Genomic_DNA"/>
</dbReference>
<accession>A0A2P2GS79</accession>
<name>A0A2P2GS79_STREW</name>
<protein>
    <submittedName>
        <fullName evidence="1">Uncharacterized protein</fullName>
    </submittedName>
</protein>
<organism evidence="1 2">
    <name type="scientific">Streptomyces showdoensis</name>
    <dbReference type="NCBI Taxonomy" id="68268"/>
    <lineage>
        <taxon>Bacteria</taxon>
        <taxon>Bacillati</taxon>
        <taxon>Actinomycetota</taxon>
        <taxon>Actinomycetes</taxon>
        <taxon>Kitasatosporales</taxon>
        <taxon>Streptomycetaceae</taxon>
        <taxon>Streptomyces</taxon>
    </lineage>
</organism>
<proteinExistence type="predicted"/>
<gene>
    <name evidence="1" type="ORF">VO63_07830</name>
</gene>